<proteinExistence type="predicted"/>
<comment type="caution">
    <text evidence="1">The sequence shown here is derived from an EMBL/GenBank/DDBJ whole genome shotgun (WGS) entry which is preliminary data.</text>
</comment>
<keyword evidence="2" id="KW-1185">Reference proteome</keyword>
<reference evidence="1 2" key="1">
    <citation type="journal article" date="2024" name="G3 (Bethesda)">
        <title>Genome assembly of Hibiscus sabdariffa L. provides insights into metabolisms of medicinal natural products.</title>
        <authorList>
            <person name="Kim T."/>
        </authorList>
    </citation>
    <scope>NUCLEOTIDE SEQUENCE [LARGE SCALE GENOMIC DNA]</scope>
    <source>
        <strain evidence="1">TK-2024</strain>
        <tissue evidence="1">Old leaves</tissue>
    </source>
</reference>
<gene>
    <name evidence="1" type="ORF">V6N11_074301</name>
</gene>
<dbReference type="Proteomes" id="UP001396334">
    <property type="component" value="Unassembled WGS sequence"/>
</dbReference>
<name>A0ABR2R3H2_9ROSI</name>
<dbReference type="EMBL" id="JBBPBN010000026">
    <property type="protein sequence ID" value="KAK9007373.1"/>
    <property type="molecule type" value="Genomic_DNA"/>
</dbReference>
<evidence type="ECO:0000313" key="1">
    <source>
        <dbReference type="EMBL" id="KAK9007373.1"/>
    </source>
</evidence>
<sequence length="165" mass="18919">MQTSISSRQKLQHLYGKHAIMLLRVMETYIADLWAHLLHAPDVLMQIKTESIFIFPKQYVGHQDLDIQLKWKVSLLGTFVKKDFLLVNRWTFNRISDNPGGIWSHVETAFLEFKNCSPPTTPSPSSRYLGTPRFNINSEVALPLIRIQACPALLRWFDGIIVAGL</sequence>
<protein>
    <submittedName>
        <fullName evidence="1">Uncharacterized protein</fullName>
    </submittedName>
</protein>
<organism evidence="1 2">
    <name type="scientific">Hibiscus sabdariffa</name>
    <name type="common">roselle</name>
    <dbReference type="NCBI Taxonomy" id="183260"/>
    <lineage>
        <taxon>Eukaryota</taxon>
        <taxon>Viridiplantae</taxon>
        <taxon>Streptophyta</taxon>
        <taxon>Embryophyta</taxon>
        <taxon>Tracheophyta</taxon>
        <taxon>Spermatophyta</taxon>
        <taxon>Magnoliopsida</taxon>
        <taxon>eudicotyledons</taxon>
        <taxon>Gunneridae</taxon>
        <taxon>Pentapetalae</taxon>
        <taxon>rosids</taxon>
        <taxon>malvids</taxon>
        <taxon>Malvales</taxon>
        <taxon>Malvaceae</taxon>
        <taxon>Malvoideae</taxon>
        <taxon>Hibiscus</taxon>
    </lineage>
</organism>
<accession>A0ABR2R3H2</accession>
<evidence type="ECO:0000313" key="2">
    <source>
        <dbReference type="Proteomes" id="UP001396334"/>
    </source>
</evidence>